<comment type="caution">
    <text evidence="1">The sequence shown here is derived from an EMBL/GenBank/DDBJ whole genome shotgun (WGS) entry which is preliminary data.</text>
</comment>
<dbReference type="SUPFAM" id="SSF56601">
    <property type="entry name" value="beta-lactamase/transpeptidase-like"/>
    <property type="match status" value="1"/>
</dbReference>
<accession>A0A644ZAD7</accession>
<name>A0A644ZAD7_9ZZZZ</name>
<dbReference type="EMBL" id="VSSQ01007878">
    <property type="protein sequence ID" value="MPM37248.1"/>
    <property type="molecule type" value="Genomic_DNA"/>
</dbReference>
<evidence type="ECO:0008006" key="2">
    <source>
        <dbReference type="Google" id="ProtNLM"/>
    </source>
</evidence>
<reference evidence="1" key="1">
    <citation type="submission" date="2019-08" db="EMBL/GenBank/DDBJ databases">
        <authorList>
            <person name="Kucharzyk K."/>
            <person name="Murdoch R.W."/>
            <person name="Higgins S."/>
            <person name="Loffler F."/>
        </authorList>
    </citation>
    <scope>NUCLEOTIDE SEQUENCE</scope>
</reference>
<organism evidence="1">
    <name type="scientific">bioreactor metagenome</name>
    <dbReference type="NCBI Taxonomy" id="1076179"/>
    <lineage>
        <taxon>unclassified sequences</taxon>
        <taxon>metagenomes</taxon>
        <taxon>ecological metagenomes</taxon>
    </lineage>
</organism>
<dbReference type="AlphaFoldDB" id="A0A644ZAD7"/>
<gene>
    <name evidence="1" type="ORF">SDC9_83855</name>
</gene>
<dbReference type="InterPro" id="IPR012338">
    <property type="entry name" value="Beta-lactam/transpept-like"/>
</dbReference>
<sequence>MSYVASGITGASPIWNKIMLQLLDAQQPHKFTLPDDLVKVKICAQTGTLACSECPKIVDEVFPKNQVPQQSCSAANFPAKPATE</sequence>
<evidence type="ECO:0000313" key="1">
    <source>
        <dbReference type="EMBL" id="MPM37248.1"/>
    </source>
</evidence>
<proteinExistence type="predicted"/>
<protein>
    <recommendedName>
        <fullName evidence="2">Penicillin-binding protein transpeptidase domain-containing protein</fullName>
    </recommendedName>
</protein>
<dbReference type="Gene3D" id="3.40.710.10">
    <property type="entry name" value="DD-peptidase/beta-lactamase superfamily"/>
    <property type="match status" value="1"/>
</dbReference>